<reference evidence="1 2" key="1">
    <citation type="submission" date="2024-01" db="EMBL/GenBank/DDBJ databases">
        <title>The genomes of 5 underutilized Papilionoideae crops provide insights into root nodulation and disease resistance.</title>
        <authorList>
            <person name="Yuan L."/>
        </authorList>
    </citation>
    <scope>NUCLEOTIDE SEQUENCE [LARGE SCALE GENOMIC DNA]</scope>
    <source>
        <strain evidence="1">LY-2023</strain>
        <tissue evidence="1">Leaf</tissue>
    </source>
</reference>
<proteinExistence type="predicted"/>
<evidence type="ECO:0000313" key="1">
    <source>
        <dbReference type="EMBL" id="KAK7280568.1"/>
    </source>
</evidence>
<name>A0AAN9IH12_CLITE</name>
<gene>
    <name evidence="1" type="ORF">RJT34_25632</name>
</gene>
<dbReference type="AlphaFoldDB" id="A0AAN9IH12"/>
<sequence length="120" mass="13290">MSSNGQSAKVDLHLEDFQPNKGNFGNKMAMLSTWIMDVNESSSNVEEVGLDEVNLDQVGEEEGASGVYILPFATLTVYTQYIYLTLRMLSFPDTARTRSGDVVLSPILPWYSLNNFPSSS</sequence>
<protein>
    <submittedName>
        <fullName evidence="1">Uncharacterized protein</fullName>
    </submittedName>
</protein>
<comment type="caution">
    <text evidence="1">The sequence shown here is derived from an EMBL/GenBank/DDBJ whole genome shotgun (WGS) entry which is preliminary data.</text>
</comment>
<evidence type="ECO:0000313" key="2">
    <source>
        <dbReference type="Proteomes" id="UP001359559"/>
    </source>
</evidence>
<keyword evidence="2" id="KW-1185">Reference proteome</keyword>
<accession>A0AAN9IH12</accession>
<dbReference type="EMBL" id="JAYKXN010000006">
    <property type="protein sequence ID" value="KAK7280568.1"/>
    <property type="molecule type" value="Genomic_DNA"/>
</dbReference>
<organism evidence="1 2">
    <name type="scientific">Clitoria ternatea</name>
    <name type="common">Butterfly pea</name>
    <dbReference type="NCBI Taxonomy" id="43366"/>
    <lineage>
        <taxon>Eukaryota</taxon>
        <taxon>Viridiplantae</taxon>
        <taxon>Streptophyta</taxon>
        <taxon>Embryophyta</taxon>
        <taxon>Tracheophyta</taxon>
        <taxon>Spermatophyta</taxon>
        <taxon>Magnoliopsida</taxon>
        <taxon>eudicotyledons</taxon>
        <taxon>Gunneridae</taxon>
        <taxon>Pentapetalae</taxon>
        <taxon>rosids</taxon>
        <taxon>fabids</taxon>
        <taxon>Fabales</taxon>
        <taxon>Fabaceae</taxon>
        <taxon>Papilionoideae</taxon>
        <taxon>50 kb inversion clade</taxon>
        <taxon>NPAAA clade</taxon>
        <taxon>indigoferoid/millettioid clade</taxon>
        <taxon>Phaseoleae</taxon>
        <taxon>Clitoria</taxon>
    </lineage>
</organism>
<dbReference type="Proteomes" id="UP001359559">
    <property type="component" value="Unassembled WGS sequence"/>
</dbReference>